<dbReference type="EMBL" id="CM007650">
    <property type="protein sequence ID" value="ONM56659.1"/>
    <property type="molecule type" value="Genomic_DNA"/>
</dbReference>
<reference evidence="1" key="1">
    <citation type="submission" date="2015-12" db="EMBL/GenBank/DDBJ databases">
        <title>Update maize B73 reference genome by single molecule sequencing technologies.</title>
        <authorList>
            <consortium name="Maize Genome Sequencing Project"/>
            <person name="Ware D."/>
        </authorList>
    </citation>
    <scope>NUCLEOTIDE SEQUENCE [LARGE SCALE GENOMIC DNA]</scope>
    <source>
        <tissue evidence="1">Seedling</tissue>
    </source>
</reference>
<protein>
    <submittedName>
        <fullName evidence="1">Mediator complex subunit 10 CG5057-PA</fullName>
    </submittedName>
</protein>
<organism evidence="1">
    <name type="scientific">Zea mays</name>
    <name type="common">Maize</name>
    <dbReference type="NCBI Taxonomy" id="4577"/>
    <lineage>
        <taxon>Eukaryota</taxon>
        <taxon>Viridiplantae</taxon>
        <taxon>Streptophyta</taxon>
        <taxon>Embryophyta</taxon>
        <taxon>Tracheophyta</taxon>
        <taxon>Spermatophyta</taxon>
        <taxon>Magnoliopsida</taxon>
        <taxon>Liliopsida</taxon>
        <taxon>Poales</taxon>
        <taxon>Poaceae</taxon>
        <taxon>PACMAD clade</taxon>
        <taxon>Panicoideae</taxon>
        <taxon>Andropogonodae</taxon>
        <taxon>Andropogoneae</taxon>
        <taxon>Tripsacinae</taxon>
        <taxon>Zea</taxon>
    </lineage>
</organism>
<evidence type="ECO:0000313" key="1">
    <source>
        <dbReference type="EMBL" id="ONM56659.1"/>
    </source>
</evidence>
<sequence>MQKLAEGCNIQVPMEFDRRWEEPRRVY</sequence>
<accession>A0A1D6I9F5</accession>
<dbReference type="AlphaFoldDB" id="A0A1D6I9F5"/>
<gene>
    <name evidence="1" type="ORF">ZEAMMB73_Zm00001d021267</name>
</gene>
<proteinExistence type="predicted"/>
<name>A0A1D6I9F5_MAIZE</name>